<sequence length="119" mass="12498">MVEFHLTGIDVAAPPWSLLIEVADATPDRSWVLVGGMMTHLHALRGRVSASRPTIDVDLLVNLDVIAAQIGAVAGPLQHLGLQPVQSHGQFIDSPAMVTSSTSWSAAPPPRHGGRVAPS</sequence>
<accession>A0A0F0LH95</accession>
<dbReference type="RefSeq" id="WP_045277746.1">
    <property type="nucleotide sequence ID" value="NZ_JYIW01000015.1"/>
</dbReference>
<gene>
    <name evidence="2" type="ORF">RS83_00303</name>
</gene>
<evidence type="ECO:0000313" key="3">
    <source>
        <dbReference type="Proteomes" id="UP000033640"/>
    </source>
</evidence>
<comment type="caution">
    <text evidence="2">The sequence shown here is derived from an EMBL/GenBank/DDBJ whole genome shotgun (WGS) entry which is preliminary data.</text>
</comment>
<dbReference type="OrthoDB" id="5175769at2"/>
<name>A0A0F0LH95_9MICO</name>
<dbReference type="AlphaFoldDB" id="A0A0F0LH95"/>
<protein>
    <submittedName>
        <fullName evidence="2">Uncharacterized protein</fullName>
    </submittedName>
</protein>
<organism evidence="2 3">
    <name type="scientific">Microbacterium oxydans</name>
    <dbReference type="NCBI Taxonomy" id="82380"/>
    <lineage>
        <taxon>Bacteria</taxon>
        <taxon>Bacillati</taxon>
        <taxon>Actinomycetota</taxon>
        <taxon>Actinomycetes</taxon>
        <taxon>Micrococcales</taxon>
        <taxon>Microbacteriaceae</taxon>
        <taxon>Microbacterium</taxon>
    </lineage>
</organism>
<dbReference type="Proteomes" id="UP000033640">
    <property type="component" value="Unassembled WGS sequence"/>
</dbReference>
<proteinExistence type="predicted"/>
<evidence type="ECO:0000313" key="2">
    <source>
        <dbReference type="EMBL" id="KJL32029.1"/>
    </source>
</evidence>
<reference evidence="2 3" key="1">
    <citation type="submission" date="2015-02" db="EMBL/GenBank/DDBJ databases">
        <title>Draft genome sequences of ten Microbacterium spp. with emphasis on heavy metal contaminated environments.</title>
        <authorList>
            <person name="Corretto E."/>
        </authorList>
    </citation>
    <scope>NUCLEOTIDE SEQUENCE [LARGE SCALE GENOMIC DNA]</scope>
    <source>
        <strain evidence="2 3">BEL4b</strain>
    </source>
</reference>
<dbReference type="EMBL" id="JYIW01000015">
    <property type="protein sequence ID" value="KJL32029.1"/>
    <property type="molecule type" value="Genomic_DNA"/>
</dbReference>
<feature type="region of interest" description="Disordered" evidence="1">
    <location>
        <begin position="100"/>
        <end position="119"/>
    </location>
</feature>
<evidence type="ECO:0000256" key="1">
    <source>
        <dbReference type="SAM" id="MobiDB-lite"/>
    </source>
</evidence>
<dbReference type="PATRIC" id="fig|82380.11.peg.318"/>